<proteinExistence type="predicted"/>
<feature type="region of interest" description="Disordered" evidence="1">
    <location>
        <begin position="1"/>
        <end position="27"/>
    </location>
</feature>
<feature type="non-terminal residue" evidence="2">
    <location>
        <position position="1"/>
    </location>
</feature>
<name>A0A0F9JC74_9ZZZZ</name>
<comment type="caution">
    <text evidence="2">The sequence shown here is derived from an EMBL/GenBank/DDBJ whole genome shotgun (WGS) entry which is preliminary data.</text>
</comment>
<organism evidence="2">
    <name type="scientific">marine sediment metagenome</name>
    <dbReference type="NCBI Taxonomy" id="412755"/>
    <lineage>
        <taxon>unclassified sequences</taxon>
        <taxon>metagenomes</taxon>
        <taxon>ecological metagenomes</taxon>
    </lineage>
</organism>
<evidence type="ECO:0000256" key="1">
    <source>
        <dbReference type="SAM" id="MobiDB-lite"/>
    </source>
</evidence>
<protein>
    <submittedName>
        <fullName evidence="2">Uncharacterized protein</fullName>
    </submittedName>
</protein>
<gene>
    <name evidence="2" type="ORF">LCGC14_1774430</name>
</gene>
<feature type="compositionally biased region" description="Polar residues" evidence="1">
    <location>
        <begin position="1"/>
        <end position="22"/>
    </location>
</feature>
<dbReference type="EMBL" id="LAZR01016681">
    <property type="protein sequence ID" value="KKM03431.1"/>
    <property type="molecule type" value="Genomic_DNA"/>
</dbReference>
<dbReference type="AlphaFoldDB" id="A0A0F9JC74"/>
<accession>A0A0F9JC74</accession>
<reference evidence="2" key="1">
    <citation type="journal article" date="2015" name="Nature">
        <title>Complex archaea that bridge the gap between prokaryotes and eukaryotes.</title>
        <authorList>
            <person name="Spang A."/>
            <person name="Saw J.H."/>
            <person name="Jorgensen S.L."/>
            <person name="Zaremba-Niedzwiedzka K."/>
            <person name="Martijn J."/>
            <person name="Lind A.E."/>
            <person name="van Eijk R."/>
            <person name="Schleper C."/>
            <person name="Guy L."/>
            <person name="Ettema T.J."/>
        </authorList>
    </citation>
    <scope>NUCLEOTIDE SEQUENCE</scope>
</reference>
<evidence type="ECO:0000313" key="2">
    <source>
        <dbReference type="EMBL" id="KKM03431.1"/>
    </source>
</evidence>
<sequence length="91" mass="10307">EKTVVSQQNTSGNSVKGTNPATDSKPPSCEFYNIEYCDPCKSPNDITKCDLFQIGTQIKIEKWNPSEQEECSHESHFISTKTECEKCKEKE</sequence>